<dbReference type="AlphaFoldDB" id="D6U6J5"/>
<organism evidence="2 3">
    <name type="scientific">Ktedonobacter racemifer DSM 44963</name>
    <dbReference type="NCBI Taxonomy" id="485913"/>
    <lineage>
        <taxon>Bacteria</taxon>
        <taxon>Bacillati</taxon>
        <taxon>Chloroflexota</taxon>
        <taxon>Ktedonobacteria</taxon>
        <taxon>Ktedonobacterales</taxon>
        <taxon>Ktedonobacteraceae</taxon>
        <taxon>Ktedonobacter</taxon>
    </lineage>
</organism>
<accession>D6U6J5</accession>
<comment type="caution">
    <text evidence="2">The sequence shown here is derived from an EMBL/GenBank/DDBJ whole genome shotgun (WGS) entry which is preliminary data.</text>
</comment>
<protein>
    <submittedName>
        <fullName evidence="2">Uncharacterized protein</fullName>
    </submittedName>
</protein>
<dbReference type="EMBL" id="ADVG01000005">
    <property type="protein sequence ID" value="EFH80606.1"/>
    <property type="molecule type" value="Genomic_DNA"/>
</dbReference>
<sequence length="31" mass="3444">MSDIVLDLVVVIATVAFFFVCIGFTHVCDRL</sequence>
<keyword evidence="1" id="KW-1133">Transmembrane helix</keyword>
<gene>
    <name evidence="2" type="ORF">Krac_1221</name>
</gene>
<proteinExistence type="predicted"/>
<evidence type="ECO:0000313" key="2">
    <source>
        <dbReference type="EMBL" id="EFH80606.1"/>
    </source>
</evidence>
<keyword evidence="1" id="KW-0812">Transmembrane</keyword>
<evidence type="ECO:0000313" key="3">
    <source>
        <dbReference type="Proteomes" id="UP000004508"/>
    </source>
</evidence>
<evidence type="ECO:0000256" key="1">
    <source>
        <dbReference type="SAM" id="Phobius"/>
    </source>
</evidence>
<reference evidence="2 3" key="1">
    <citation type="journal article" date="2011" name="Stand. Genomic Sci.">
        <title>Non-contiguous finished genome sequence and contextual data of the filamentous soil bacterium Ktedonobacter racemifer type strain (SOSP1-21).</title>
        <authorList>
            <person name="Chang Y.J."/>
            <person name="Land M."/>
            <person name="Hauser L."/>
            <person name="Chertkov O."/>
            <person name="Del Rio T.G."/>
            <person name="Nolan M."/>
            <person name="Copeland A."/>
            <person name="Tice H."/>
            <person name="Cheng J.F."/>
            <person name="Lucas S."/>
            <person name="Han C."/>
            <person name="Goodwin L."/>
            <person name="Pitluck S."/>
            <person name="Ivanova N."/>
            <person name="Ovchinikova G."/>
            <person name="Pati A."/>
            <person name="Chen A."/>
            <person name="Palaniappan K."/>
            <person name="Mavromatis K."/>
            <person name="Liolios K."/>
            <person name="Brettin T."/>
            <person name="Fiebig A."/>
            <person name="Rohde M."/>
            <person name="Abt B."/>
            <person name="Goker M."/>
            <person name="Detter J.C."/>
            <person name="Woyke T."/>
            <person name="Bristow J."/>
            <person name="Eisen J.A."/>
            <person name="Markowitz V."/>
            <person name="Hugenholtz P."/>
            <person name="Kyrpides N.C."/>
            <person name="Klenk H.P."/>
            <person name="Lapidus A."/>
        </authorList>
    </citation>
    <scope>NUCLEOTIDE SEQUENCE [LARGE SCALE GENOMIC DNA]</scope>
    <source>
        <strain evidence="3">DSM 44963</strain>
    </source>
</reference>
<keyword evidence="3" id="KW-1185">Reference proteome</keyword>
<dbReference type="Proteomes" id="UP000004508">
    <property type="component" value="Unassembled WGS sequence"/>
</dbReference>
<feature type="transmembrane region" description="Helical" evidence="1">
    <location>
        <begin position="6"/>
        <end position="28"/>
    </location>
</feature>
<dbReference type="STRING" id="485913.Krac_1221"/>
<keyword evidence="1" id="KW-0472">Membrane</keyword>
<dbReference type="InParanoid" id="D6U6J5"/>
<name>D6U6J5_KTERA</name>